<dbReference type="AlphaFoldDB" id="A0A6C0HYM7"/>
<name>A0A6C0HYM7_9ZZZZ</name>
<accession>A0A6C0HYM7</accession>
<reference evidence="1" key="1">
    <citation type="journal article" date="2020" name="Nature">
        <title>Giant virus diversity and host interactions through global metagenomics.</title>
        <authorList>
            <person name="Schulz F."/>
            <person name="Roux S."/>
            <person name="Paez-Espino D."/>
            <person name="Jungbluth S."/>
            <person name="Walsh D.A."/>
            <person name="Denef V.J."/>
            <person name="McMahon K.D."/>
            <person name="Konstantinidis K.T."/>
            <person name="Eloe-Fadrosh E.A."/>
            <person name="Kyrpides N.C."/>
            <person name="Woyke T."/>
        </authorList>
    </citation>
    <scope>NUCLEOTIDE SEQUENCE</scope>
    <source>
        <strain evidence="1">GVMAG-M-3300023184-182</strain>
    </source>
</reference>
<evidence type="ECO:0000313" key="1">
    <source>
        <dbReference type="EMBL" id="QHT85639.1"/>
    </source>
</evidence>
<organism evidence="1">
    <name type="scientific">viral metagenome</name>
    <dbReference type="NCBI Taxonomy" id="1070528"/>
    <lineage>
        <taxon>unclassified sequences</taxon>
        <taxon>metagenomes</taxon>
        <taxon>organismal metagenomes</taxon>
    </lineage>
</organism>
<dbReference type="EMBL" id="MN740043">
    <property type="protein sequence ID" value="QHT85639.1"/>
    <property type="molecule type" value="Genomic_DNA"/>
</dbReference>
<protein>
    <submittedName>
        <fullName evidence="1">Uncharacterized protein</fullName>
    </submittedName>
</protein>
<sequence>MTTSYRTLNQIFYNNHNKFDLPESIKLLEEFFYSESSFKENTDKFSINNNIEKNSNDENISNDKNLKNEKIGVIEAISYIDSVSSVKKITKINNINNIKKETLKNEIPKNEIAKNEIPKKETPKKKSKRFIPFYTDTIFWCIFHHVYGEIEYTMIKSKHGNRILEEKHKIMEHFQKTPKSLKQTNVKMTNDRIKETMSELICTKNCSSFLETAAYALYYNLSIYIIDEKNRTYLHFTKIDSESQENPNLCILYVDENNKNNKKTYNLLTDSSEFDLKTLDSFVCLEHFDKPLKSLTHYKKIAELEEIAHRLGIETPKVKKQELYNLLAQKMAWT</sequence>
<proteinExistence type="predicted"/>